<evidence type="ECO:0000259" key="1">
    <source>
        <dbReference type="Pfam" id="PF20434"/>
    </source>
</evidence>
<sequence>MACFFPPTDFPALEGTCPKEIAAPFDFRELDPATGKYVTVSPERRREIGREASPITHAAMGAAPTLIIHGDKDKVVPLSQSETLIAKLMDCGATCELKVKPGKGHFGPWVAPDLPSLADWFDVHLLSKK</sequence>
<dbReference type="KEGG" id="uli:ETAA1_38970"/>
<dbReference type="AlphaFoldDB" id="A0A517XWS6"/>
<keyword evidence="3" id="KW-1185">Reference proteome</keyword>
<protein>
    <submittedName>
        <fullName evidence="2">Prolyl oligopeptidase family protein</fullName>
    </submittedName>
</protein>
<evidence type="ECO:0000313" key="2">
    <source>
        <dbReference type="EMBL" id="QDU21924.1"/>
    </source>
</evidence>
<proteinExistence type="predicted"/>
<dbReference type="Gene3D" id="3.40.50.1820">
    <property type="entry name" value="alpha/beta hydrolase"/>
    <property type="match status" value="1"/>
</dbReference>
<feature type="domain" description="BD-FAE-like" evidence="1">
    <location>
        <begin position="4"/>
        <end position="88"/>
    </location>
</feature>
<dbReference type="InterPro" id="IPR029058">
    <property type="entry name" value="AB_hydrolase_fold"/>
</dbReference>
<dbReference type="Proteomes" id="UP000319576">
    <property type="component" value="Chromosome"/>
</dbReference>
<evidence type="ECO:0000313" key="3">
    <source>
        <dbReference type="Proteomes" id="UP000319576"/>
    </source>
</evidence>
<gene>
    <name evidence="2" type="ORF">ETAA1_38970</name>
</gene>
<name>A0A517XWS6_9BACT</name>
<dbReference type="InterPro" id="IPR049492">
    <property type="entry name" value="BD-FAE-like_dom"/>
</dbReference>
<organism evidence="2 3">
    <name type="scientific">Urbifossiella limnaea</name>
    <dbReference type="NCBI Taxonomy" id="2528023"/>
    <lineage>
        <taxon>Bacteria</taxon>
        <taxon>Pseudomonadati</taxon>
        <taxon>Planctomycetota</taxon>
        <taxon>Planctomycetia</taxon>
        <taxon>Gemmatales</taxon>
        <taxon>Gemmataceae</taxon>
        <taxon>Urbifossiella</taxon>
    </lineage>
</organism>
<dbReference type="Pfam" id="PF20434">
    <property type="entry name" value="BD-FAE"/>
    <property type="match status" value="1"/>
</dbReference>
<reference evidence="2 3" key="1">
    <citation type="submission" date="2019-02" db="EMBL/GenBank/DDBJ databases">
        <title>Deep-cultivation of Planctomycetes and their phenomic and genomic characterization uncovers novel biology.</title>
        <authorList>
            <person name="Wiegand S."/>
            <person name="Jogler M."/>
            <person name="Boedeker C."/>
            <person name="Pinto D."/>
            <person name="Vollmers J."/>
            <person name="Rivas-Marin E."/>
            <person name="Kohn T."/>
            <person name="Peeters S.H."/>
            <person name="Heuer A."/>
            <person name="Rast P."/>
            <person name="Oberbeckmann S."/>
            <person name="Bunk B."/>
            <person name="Jeske O."/>
            <person name="Meyerdierks A."/>
            <person name="Storesund J.E."/>
            <person name="Kallscheuer N."/>
            <person name="Luecker S."/>
            <person name="Lage O.M."/>
            <person name="Pohl T."/>
            <person name="Merkel B.J."/>
            <person name="Hornburger P."/>
            <person name="Mueller R.-W."/>
            <person name="Bruemmer F."/>
            <person name="Labrenz M."/>
            <person name="Spormann A.M."/>
            <person name="Op den Camp H."/>
            <person name="Overmann J."/>
            <person name="Amann R."/>
            <person name="Jetten M.S.M."/>
            <person name="Mascher T."/>
            <person name="Medema M.H."/>
            <person name="Devos D.P."/>
            <person name="Kaster A.-K."/>
            <person name="Ovreas L."/>
            <person name="Rohde M."/>
            <person name="Galperin M.Y."/>
            <person name="Jogler C."/>
        </authorList>
    </citation>
    <scope>NUCLEOTIDE SEQUENCE [LARGE SCALE GENOMIC DNA]</scope>
    <source>
        <strain evidence="2 3">ETA_A1</strain>
    </source>
</reference>
<dbReference type="SUPFAM" id="SSF53474">
    <property type="entry name" value="alpha/beta-Hydrolases"/>
    <property type="match status" value="1"/>
</dbReference>
<accession>A0A517XWS6</accession>
<dbReference type="EMBL" id="CP036273">
    <property type="protein sequence ID" value="QDU21924.1"/>
    <property type="molecule type" value="Genomic_DNA"/>
</dbReference>